<dbReference type="GO" id="GO:0046872">
    <property type="term" value="F:metal ion binding"/>
    <property type="evidence" value="ECO:0007669"/>
    <property type="project" value="UniProtKB-KW"/>
</dbReference>
<dbReference type="PANTHER" id="PTHR31302">
    <property type="entry name" value="TRANSMEMBRANE PROTEIN WITH METALLOPHOSPHOESTERASE DOMAIN-RELATED"/>
    <property type="match status" value="1"/>
</dbReference>
<dbReference type="InterPro" id="IPR051158">
    <property type="entry name" value="Metallophosphoesterase_sf"/>
</dbReference>
<dbReference type="GO" id="GO:0008758">
    <property type="term" value="F:UDP-2,3-diacylglucosamine hydrolase activity"/>
    <property type="evidence" value="ECO:0007669"/>
    <property type="project" value="TreeGrafter"/>
</dbReference>
<sequence length="291" mass="32885">MPKKQTRRIFLKRIFSSLLTLLGLGSGGYIYANRIEPFLLEIVHMDMKHPLIPQSFTGKKIVQFSDTHLGFHYSLQQFKKLAKTINNLGPDIIFFTGDLMDEPNKYSEINQLVPILQSLDAPLGKFCIYGNHDHGGYGSEIYRNVMETAGFQLLLNHSTSISLNNLSRINIIGIDDRMLGKPDIPLALKKVTPDQFNILLSHAPDVANDVSQYPVHWQLSGHSHGGQVKIPFIGPLVIPPFAKIYYEGFYRVGDEESLSLYVNRGIGTTRLPFRFLSKPEITVFTLKPEKN</sequence>
<comment type="caution">
    <text evidence="6">The sequence shown here is derived from an EMBL/GenBank/DDBJ whole genome shotgun (WGS) entry which is preliminary data.</text>
</comment>
<name>A0A6B3TUU2_9BACI</name>
<dbReference type="SUPFAM" id="SSF56300">
    <property type="entry name" value="Metallo-dependent phosphatases"/>
    <property type="match status" value="1"/>
</dbReference>
<dbReference type="PANTHER" id="PTHR31302:SF25">
    <property type="entry name" value="PHOSPHOESTERASE"/>
    <property type="match status" value="1"/>
</dbReference>
<dbReference type="FunFam" id="3.60.21.10:FF:000028">
    <property type="entry name" value="Putative metallophosphoesterase"/>
    <property type="match status" value="1"/>
</dbReference>
<comment type="similarity">
    <text evidence="4">Belongs to the metallophosphoesterase superfamily.</text>
</comment>
<evidence type="ECO:0000256" key="4">
    <source>
        <dbReference type="ARBA" id="ARBA00061089"/>
    </source>
</evidence>
<reference evidence="6" key="1">
    <citation type="submission" date="2020-02" db="EMBL/GenBank/DDBJ databases">
        <title>Bacillus sedimentmangrovi sp. nov., isolated from sediment of the mangrove ecosystem.</title>
        <authorList>
            <person name="Liu G."/>
        </authorList>
    </citation>
    <scope>NUCLEOTIDE SEQUENCE [LARGE SCALE GENOMIC DNA]</scope>
    <source>
        <strain evidence="6">SgZ-7</strain>
    </source>
</reference>
<dbReference type="InterPro" id="IPR004843">
    <property type="entry name" value="Calcineurin-like_PHP"/>
</dbReference>
<evidence type="ECO:0000313" key="6">
    <source>
        <dbReference type="EMBL" id="NEX80310.1"/>
    </source>
</evidence>
<dbReference type="InterPro" id="IPR029052">
    <property type="entry name" value="Metallo-depent_PP-like"/>
</dbReference>
<dbReference type="AlphaFoldDB" id="A0A6B3TUU2"/>
<keyword evidence="7" id="KW-1185">Reference proteome</keyword>
<evidence type="ECO:0000256" key="3">
    <source>
        <dbReference type="ARBA" id="ARBA00022801"/>
    </source>
</evidence>
<dbReference type="EMBL" id="JAAIUV010000042">
    <property type="protein sequence ID" value="NEX80310.1"/>
    <property type="molecule type" value="Genomic_DNA"/>
</dbReference>
<comment type="cofactor">
    <cofactor evidence="1">
        <name>a divalent metal cation</name>
        <dbReference type="ChEBI" id="CHEBI:60240"/>
    </cofactor>
</comment>
<gene>
    <name evidence="6" type="ORF">G4Z05_15880</name>
</gene>
<evidence type="ECO:0000259" key="5">
    <source>
        <dbReference type="Pfam" id="PF00149"/>
    </source>
</evidence>
<dbReference type="GO" id="GO:0016020">
    <property type="term" value="C:membrane"/>
    <property type="evidence" value="ECO:0007669"/>
    <property type="project" value="GOC"/>
</dbReference>
<protein>
    <submittedName>
        <fullName evidence="6">Metallophosphoesterase</fullName>
    </submittedName>
</protein>
<keyword evidence="3" id="KW-0378">Hydrolase</keyword>
<dbReference type="CDD" id="cd07385">
    <property type="entry name" value="MPP_YkuE_C"/>
    <property type="match status" value="1"/>
</dbReference>
<dbReference type="RefSeq" id="WP_163252788.1">
    <property type="nucleotide sequence ID" value="NZ_JAAIUV010000042.1"/>
</dbReference>
<organism evidence="6 7">
    <name type="scientific">Neobacillus thermocopriae</name>
    <dbReference type="NCBI Taxonomy" id="1215031"/>
    <lineage>
        <taxon>Bacteria</taxon>
        <taxon>Bacillati</taxon>
        <taxon>Bacillota</taxon>
        <taxon>Bacilli</taxon>
        <taxon>Bacillales</taxon>
        <taxon>Bacillaceae</taxon>
        <taxon>Neobacillus</taxon>
    </lineage>
</organism>
<evidence type="ECO:0000256" key="1">
    <source>
        <dbReference type="ARBA" id="ARBA00001968"/>
    </source>
</evidence>
<evidence type="ECO:0000313" key="7">
    <source>
        <dbReference type="Proteomes" id="UP000481621"/>
    </source>
</evidence>
<keyword evidence="2" id="KW-0479">Metal-binding</keyword>
<dbReference type="GO" id="GO:0009245">
    <property type="term" value="P:lipid A biosynthetic process"/>
    <property type="evidence" value="ECO:0007669"/>
    <property type="project" value="TreeGrafter"/>
</dbReference>
<evidence type="ECO:0000256" key="2">
    <source>
        <dbReference type="ARBA" id="ARBA00022723"/>
    </source>
</evidence>
<proteinExistence type="inferred from homology"/>
<feature type="domain" description="Calcineurin-like phosphoesterase" evidence="5">
    <location>
        <begin position="60"/>
        <end position="225"/>
    </location>
</feature>
<dbReference type="Proteomes" id="UP000481621">
    <property type="component" value="Unassembled WGS sequence"/>
</dbReference>
<accession>A0A6B3TUU2</accession>
<dbReference type="Gene3D" id="3.60.21.10">
    <property type="match status" value="1"/>
</dbReference>
<dbReference type="Pfam" id="PF00149">
    <property type="entry name" value="Metallophos"/>
    <property type="match status" value="1"/>
</dbReference>